<reference evidence="4" key="1">
    <citation type="submission" date="2016-04" db="EMBL/GenBank/DDBJ databases">
        <authorList>
            <person name="Chen S.-C."/>
            <person name="Lai M.-C."/>
        </authorList>
    </citation>
    <scope>NUCLEOTIDE SEQUENCE [LARGE SCALE GENOMIC DNA]</scope>
    <source>
        <strain evidence="4">AB14</strain>
    </source>
</reference>
<proteinExistence type="predicted"/>
<sequence>MWDEEWGDRGTRLVLIGTDMDHAALRADLDAATLTDEEMDADWGRFEDRFPRFADNTEDAREATEPDDQKTEDSAAEVGLAD</sequence>
<feature type="region of interest" description="Disordered" evidence="1">
    <location>
        <begin position="46"/>
        <end position="82"/>
    </location>
</feature>
<evidence type="ECO:0000259" key="2">
    <source>
        <dbReference type="Pfam" id="PF07683"/>
    </source>
</evidence>
<dbReference type="STRING" id="301967.A6E15_18715"/>
<name>A0A1S8ARY5_9EURY</name>
<feature type="domain" description="CobW C-terminal" evidence="2">
    <location>
        <begin position="2"/>
        <end position="32"/>
    </location>
</feature>
<evidence type="ECO:0000256" key="1">
    <source>
        <dbReference type="SAM" id="MobiDB-lite"/>
    </source>
</evidence>
<feature type="compositionally biased region" description="Basic and acidic residues" evidence="1">
    <location>
        <begin position="58"/>
        <end position="73"/>
    </location>
</feature>
<comment type="caution">
    <text evidence="3">The sequence shown here is derived from an EMBL/GenBank/DDBJ whole genome shotgun (WGS) entry which is preliminary data.</text>
</comment>
<protein>
    <recommendedName>
        <fullName evidence="2">CobW C-terminal domain-containing protein</fullName>
    </recommendedName>
</protein>
<dbReference type="InterPro" id="IPR011629">
    <property type="entry name" value="CobW-like_C"/>
</dbReference>
<dbReference type="AlphaFoldDB" id="A0A1S8ARY5"/>
<accession>A0A1S8ARY5</accession>
<evidence type="ECO:0000313" key="4">
    <source>
        <dbReference type="Proteomes" id="UP000189370"/>
    </source>
</evidence>
<organism evidence="3 4">
    <name type="scientific">Natrinema saccharevitans</name>
    <dbReference type="NCBI Taxonomy" id="301967"/>
    <lineage>
        <taxon>Archaea</taxon>
        <taxon>Methanobacteriati</taxon>
        <taxon>Methanobacteriota</taxon>
        <taxon>Stenosarchaea group</taxon>
        <taxon>Halobacteria</taxon>
        <taxon>Halobacteriales</taxon>
        <taxon>Natrialbaceae</taxon>
        <taxon>Natrinema</taxon>
    </lineage>
</organism>
<dbReference type="SUPFAM" id="SSF90002">
    <property type="entry name" value="Hypothetical protein YjiA, C-terminal domain"/>
    <property type="match status" value="1"/>
</dbReference>
<dbReference type="EMBL" id="LWLN01000002">
    <property type="protein sequence ID" value="OLZ39402.1"/>
    <property type="molecule type" value="Genomic_DNA"/>
</dbReference>
<gene>
    <name evidence="3" type="ORF">A6E15_18715</name>
</gene>
<dbReference type="Proteomes" id="UP000189370">
    <property type="component" value="Unassembled WGS sequence"/>
</dbReference>
<dbReference type="Pfam" id="PF07683">
    <property type="entry name" value="CobW_C"/>
    <property type="match status" value="1"/>
</dbReference>
<evidence type="ECO:0000313" key="3">
    <source>
        <dbReference type="EMBL" id="OLZ39402.1"/>
    </source>
</evidence>
<keyword evidence="4" id="KW-1185">Reference proteome</keyword>